<feature type="region of interest" description="Disordered" evidence="2">
    <location>
        <begin position="1"/>
        <end position="31"/>
    </location>
</feature>
<evidence type="ECO:0000256" key="1">
    <source>
        <dbReference type="SAM" id="Coils"/>
    </source>
</evidence>
<organism evidence="3 4">
    <name type="scientific">Nyssa sinensis</name>
    <dbReference type="NCBI Taxonomy" id="561372"/>
    <lineage>
        <taxon>Eukaryota</taxon>
        <taxon>Viridiplantae</taxon>
        <taxon>Streptophyta</taxon>
        <taxon>Embryophyta</taxon>
        <taxon>Tracheophyta</taxon>
        <taxon>Spermatophyta</taxon>
        <taxon>Magnoliopsida</taxon>
        <taxon>eudicotyledons</taxon>
        <taxon>Gunneridae</taxon>
        <taxon>Pentapetalae</taxon>
        <taxon>asterids</taxon>
        <taxon>Cornales</taxon>
        <taxon>Nyssaceae</taxon>
        <taxon>Nyssa</taxon>
    </lineage>
</organism>
<protein>
    <submittedName>
        <fullName evidence="3">Uncharacterized protein</fullName>
    </submittedName>
</protein>
<feature type="coiled-coil region" evidence="1">
    <location>
        <begin position="80"/>
        <end position="158"/>
    </location>
</feature>
<dbReference type="Proteomes" id="UP000325577">
    <property type="component" value="Linkage Group LG9"/>
</dbReference>
<dbReference type="OrthoDB" id="1933275at2759"/>
<name>A0A5J4ZC47_9ASTE</name>
<keyword evidence="4" id="KW-1185">Reference proteome</keyword>
<dbReference type="PANTHER" id="PTHR35480:SF1">
    <property type="entry name" value="MATERNAL EFFECT EMBRYO ARREST 22"/>
    <property type="match status" value="1"/>
</dbReference>
<dbReference type="AlphaFoldDB" id="A0A5J4ZC47"/>
<reference evidence="3 4" key="1">
    <citation type="submission" date="2019-09" db="EMBL/GenBank/DDBJ databases">
        <title>A chromosome-level genome assembly of the Chinese tupelo Nyssa sinensis.</title>
        <authorList>
            <person name="Yang X."/>
            <person name="Kang M."/>
            <person name="Yang Y."/>
            <person name="Xiong H."/>
            <person name="Wang M."/>
            <person name="Zhang Z."/>
            <person name="Wang Z."/>
            <person name="Wu H."/>
            <person name="Ma T."/>
            <person name="Liu J."/>
            <person name="Xi Z."/>
        </authorList>
    </citation>
    <scope>NUCLEOTIDE SEQUENCE [LARGE SCALE GENOMIC DNA]</scope>
    <source>
        <strain evidence="3">J267</strain>
        <tissue evidence="3">Leaf</tissue>
    </source>
</reference>
<keyword evidence="1" id="KW-0175">Coiled coil</keyword>
<sequence length="768" mass="86794">MFKAEEQKKVAEMNRKKAMDEKSHADYLSRQLEEHRRRIEKLQKKMDELVSSRNLVKSPAHPPDKQMNADTMEMKAGLRLDILKREADESKLVLEYLKSEEASKRLEEEKQKVIREKKHADAEMRKVEGQRKVAEVNRKKALEEKHQADQLARQLEAMKAGTFSYMQSINLKGGLFAVEPCKMKLHGENDLVKPICTSVDAFDFFKQYEECPASLLPISEGNCTECISVVAENSVKSPISIDAVARRAGHSKKRKRILDAVESIEHLYSEGKKWHMQIEEKLSMLQEANVCTQSNPATNKLTEIAQPCKDGLVDYVRNSREILGSFENVVDGDYMKFFDLDNAVDEERYCAAIEMPVSPSLPEIEFQSCETFEIDNSKQLVDESSYKGLSSEKDNLMLSCIFDVINVDIDSNNFECNDSRTSCTPFLHRNEGFIDSFEKTDVENGALNTVCLGNASVHQNCDSGAELGVSDGSISGNEDGRQHFLDILCYQSLEKVCVFFSVVLHNFSGIALRNLANYFLDSFAGHICAVMSVVETRSMFSELCHLDELLTLIEDFLIDRRVLVYNDVSSESSPVCDSRVKIFLNGVDIILSFETALTHQLVAAGIVLASICAAVDHIGFICEASYNIVRPQKFDSSLMLTILHVFVYLCGSKYFTQNNYCLLMNVLKSLVMFLERENLLTDSAPSLPFPAEDWPEFPSCIKCAFSEGAVSMDIVILLLLEKLQNCAFSANMHQDLMESTIHSILEPCLKRRKLNKIQIVEDFVMAYL</sequence>
<dbReference type="EMBL" id="CM018052">
    <property type="protein sequence ID" value="KAA8514821.1"/>
    <property type="molecule type" value="Genomic_DNA"/>
</dbReference>
<evidence type="ECO:0000313" key="3">
    <source>
        <dbReference type="EMBL" id="KAA8514821.1"/>
    </source>
</evidence>
<gene>
    <name evidence="3" type="ORF">F0562_018000</name>
</gene>
<evidence type="ECO:0000313" key="4">
    <source>
        <dbReference type="Proteomes" id="UP000325577"/>
    </source>
</evidence>
<proteinExistence type="predicted"/>
<dbReference type="PANTHER" id="PTHR35480">
    <property type="entry name" value="MATERNAL EFFECT EMBRYO ARREST 22"/>
    <property type="match status" value="1"/>
</dbReference>
<accession>A0A5J4ZC47</accession>
<evidence type="ECO:0000256" key="2">
    <source>
        <dbReference type="SAM" id="MobiDB-lite"/>
    </source>
</evidence>